<keyword evidence="3 7" id="KW-0812">Transmembrane</keyword>
<sequence>MATLPVLDLHGKNTPSTISKESSDLVTDEEKGEVAASSSAGSSEEDLLAKYYAPPSSYEGSHRWDPQATWSTDELKKITRKLDLRVTFVACICFAALQLDRGNIGNALSDGMLQDLHLTTNDYNLGQSLLYGMFLSAELPSQLISKKLGSDIWIPIQMMSWSLVAISQVGLRNKAGFYATRALLGLLEGGFIADTILYLSYYYTADELSIRLGFFWVALTATNVLGAFLGAGLLAMRGTHGLEGWRWLFLIEGIITFAIGLWALFYLPAGPTQTAGGFRGKGWFTEREEVIIVNKVLRDDPTKSDMHNREGLSLRDLLNSLYDYDLWPIYALGLTTYLAPATINAYFSLTLKSLGFSTFQTNMLMIPHYIIFMLLNLALVFLSKKLKERVLVSSLASWWQLIFLIVIVTIPDAANKWIKWAILTLLLSYPYCHPLLVSLTSGNSGSVRTRTVASSVYNMSVQASSLIASNVYREDDKPYYHRGNRALIGIVCGNIVLFALTKIYFIRRNRTRDERWNAMTPVQKEEYLKTTTDKGNKRLDFRFLH</sequence>
<feature type="transmembrane region" description="Helical" evidence="7">
    <location>
        <begin position="215"/>
        <end position="235"/>
    </location>
</feature>
<feature type="transmembrane region" description="Helical" evidence="7">
    <location>
        <begin position="389"/>
        <end position="410"/>
    </location>
</feature>
<protein>
    <recommendedName>
        <fullName evidence="10">MFS transporter</fullName>
    </recommendedName>
</protein>
<dbReference type="Pfam" id="PF07690">
    <property type="entry name" value="MFS_1"/>
    <property type="match status" value="1"/>
</dbReference>
<dbReference type="AlphaFoldDB" id="A0A8H3YJW7"/>
<dbReference type="EMBL" id="BLZA01000053">
    <property type="protein sequence ID" value="GHJ89951.1"/>
    <property type="molecule type" value="Genomic_DNA"/>
</dbReference>
<comment type="caution">
    <text evidence="8">The sequence shown here is derived from an EMBL/GenBank/DDBJ whole genome shotgun (WGS) entry which is preliminary data.</text>
</comment>
<keyword evidence="9" id="KW-1185">Reference proteome</keyword>
<evidence type="ECO:0000256" key="7">
    <source>
        <dbReference type="SAM" id="Phobius"/>
    </source>
</evidence>
<dbReference type="FunFam" id="1.20.1250.20:FF:000106">
    <property type="entry name" value="MFS transporter, putative"/>
    <property type="match status" value="1"/>
</dbReference>
<feature type="transmembrane region" description="Helical" evidence="7">
    <location>
        <begin position="363"/>
        <end position="383"/>
    </location>
</feature>
<evidence type="ECO:0000256" key="3">
    <source>
        <dbReference type="ARBA" id="ARBA00022692"/>
    </source>
</evidence>
<dbReference type="SUPFAM" id="SSF103473">
    <property type="entry name" value="MFS general substrate transporter"/>
    <property type="match status" value="1"/>
</dbReference>
<feature type="transmembrane region" description="Helical" evidence="7">
    <location>
        <begin position="247"/>
        <end position="267"/>
    </location>
</feature>
<dbReference type="PANTHER" id="PTHR43791:SF65">
    <property type="entry name" value="MAJOR FACILITATOR SUPERFAMILY (MFS) PROFILE DOMAIN-CONTAINING PROTEIN-RELATED"/>
    <property type="match status" value="1"/>
</dbReference>
<keyword evidence="2" id="KW-0813">Transport</keyword>
<feature type="transmembrane region" description="Helical" evidence="7">
    <location>
        <begin position="327"/>
        <end position="351"/>
    </location>
</feature>
<gene>
    <name evidence="8" type="ORF">NliqN6_6353</name>
</gene>
<dbReference type="InterPro" id="IPR036259">
    <property type="entry name" value="MFS_trans_sf"/>
</dbReference>
<dbReference type="OrthoDB" id="1935484at2759"/>
<evidence type="ECO:0000313" key="9">
    <source>
        <dbReference type="Proteomes" id="UP000620104"/>
    </source>
</evidence>
<name>A0A8H3YJW7_9TREE</name>
<evidence type="ECO:0000256" key="2">
    <source>
        <dbReference type="ARBA" id="ARBA00022448"/>
    </source>
</evidence>
<keyword evidence="4 7" id="KW-1133">Transmembrane helix</keyword>
<reference evidence="8" key="1">
    <citation type="submission" date="2020-07" db="EMBL/GenBank/DDBJ databases">
        <title>Draft Genome Sequence of a Deep-Sea Yeast, Naganishia (Cryptococcus) liquefaciens strain N6.</title>
        <authorList>
            <person name="Han Y.W."/>
            <person name="Kajitani R."/>
            <person name="Morimoto H."/>
            <person name="Parhat M."/>
            <person name="Tsubouchi H."/>
            <person name="Bakenova O."/>
            <person name="Ogata M."/>
            <person name="Argunhan B."/>
            <person name="Aoki R."/>
            <person name="Kajiwara S."/>
            <person name="Itoh T."/>
            <person name="Iwasaki H."/>
        </authorList>
    </citation>
    <scope>NUCLEOTIDE SEQUENCE</scope>
    <source>
        <strain evidence="8">N6</strain>
    </source>
</reference>
<dbReference type="InterPro" id="IPR011701">
    <property type="entry name" value="MFS"/>
</dbReference>
<evidence type="ECO:0008006" key="10">
    <source>
        <dbReference type="Google" id="ProtNLM"/>
    </source>
</evidence>
<comment type="subcellular location">
    <subcellularLocation>
        <location evidence="1">Membrane</location>
        <topology evidence="1">Multi-pass membrane protein</topology>
    </subcellularLocation>
</comment>
<evidence type="ECO:0000313" key="8">
    <source>
        <dbReference type="EMBL" id="GHJ89951.1"/>
    </source>
</evidence>
<evidence type="ECO:0000256" key="4">
    <source>
        <dbReference type="ARBA" id="ARBA00022989"/>
    </source>
</evidence>
<evidence type="ECO:0000256" key="6">
    <source>
        <dbReference type="SAM" id="MobiDB-lite"/>
    </source>
</evidence>
<accession>A0A8H3YJW7</accession>
<feature type="transmembrane region" description="Helical" evidence="7">
    <location>
        <begin position="183"/>
        <end position="203"/>
    </location>
</feature>
<organism evidence="8 9">
    <name type="scientific">Naganishia liquefaciens</name>
    <dbReference type="NCBI Taxonomy" id="104408"/>
    <lineage>
        <taxon>Eukaryota</taxon>
        <taxon>Fungi</taxon>
        <taxon>Dikarya</taxon>
        <taxon>Basidiomycota</taxon>
        <taxon>Agaricomycotina</taxon>
        <taxon>Tremellomycetes</taxon>
        <taxon>Filobasidiales</taxon>
        <taxon>Filobasidiaceae</taxon>
        <taxon>Naganishia</taxon>
    </lineage>
</organism>
<proteinExistence type="predicted"/>
<dbReference type="Proteomes" id="UP000620104">
    <property type="component" value="Unassembled WGS sequence"/>
</dbReference>
<feature type="transmembrane region" description="Helical" evidence="7">
    <location>
        <begin position="486"/>
        <end position="505"/>
    </location>
</feature>
<feature type="region of interest" description="Disordered" evidence="6">
    <location>
        <begin position="1"/>
        <end position="45"/>
    </location>
</feature>
<dbReference type="PANTHER" id="PTHR43791">
    <property type="entry name" value="PERMEASE-RELATED"/>
    <property type="match status" value="1"/>
</dbReference>
<dbReference type="GO" id="GO:0016020">
    <property type="term" value="C:membrane"/>
    <property type="evidence" value="ECO:0007669"/>
    <property type="project" value="UniProtKB-SubCell"/>
</dbReference>
<dbReference type="Gene3D" id="1.20.1250.20">
    <property type="entry name" value="MFS general substrate transporter like domains"/>
    <property type="match status" value="1"/>
</dbReference>
<evidence type="ECO:0000256" key="5">
    <source>
        <dbReference type="ARBA" id="ARBA00023136"/>
    </source>
</evidence>
<dbReference type="GO" id="GO:0022857">
    <property type="term" value="F:transmembrane transporter activity"/>
    <property type="evidence" value="ECO:0007669"/>
    <property type="project" value="InterPro"/>
</dbReference>
<keyword evidence="5 7" id="KW-0472">Membrane</keyword>
<evidence type="ECO:0000256" key="1">
    <source>
        <dbReference type="ARBA" id="ARBA00004141"/>
    </source>
</evidence>
<feature type="transmembrane region" description="Helical" evidence="7">
    <location>
        <begin position="417"/>
        <end position="436"/>
    </location>
</feature>